<feature type="domain" description="CBS" evidence="5">
    <location>
        <begin position="78"/>
        <end position="144"/>
    </location>
</feature>
<dbReference type="Gene3D" id="3.30.450.40">
    <property type="match status" value="1"/>
</dbReference>
<dbReference type="KEGG" id="slw:BRW62_02330"/>
<feature type="domain" description="PAC" evidence="3">
    <location>
        <begin position="374"/>
        <end position="422"/>
    </location>
</feature>
<dbReference type="Pfam" id="PF00990">
    <property type="entry name" value="GGDEF"/>
    <property type="match status" value="1"/>
</dbReference>
<evidence type="ECO:0000259" key="3">
    <source>
        <dbReference type="PROSITE" id="PS50113"/>
    </source>
</evidence>
<dbReference type="InterPro" id="IPR013655">
    <property type="entry name" value="PAS_fold_3"/>
</dbReference>
<organism evidence="6 7">
    <name type="scientific">Parathermosynechococcus lividus PCC 6715</name>
    <dbReference type="NCBI Taxonomy" id="1917166"/>
    <lineage>
        <taxon>Bacteria</taxon>
        <taxon>Bacillati</taxon>
        <taxon>Cyanobacteriota</taxon>
        <taxon>Cyanophyceae</taxon>
        <taxon>Acaryochloridales</taxon>
        <taxon>Thermosynechococcaceae</taxon>
        <taxon>Parathermosynechococcus</taxon>
    </lineage>
</organism>
<dbReference type="SMART" id="SM00267">
    <property type="entry name" value="GGDEF"/>
    <property type="match status" value="1"/>
</dbReference>
<dbReference type="PANTHER" id="PTHR45138">
    <property type="entry name" value="REGULATORY COMPONENTS OF SENSORY TRANSDUCTION SYSTEM"/>
    <property type="match status" value="1"/>
</dbReference>
<dbReference type="FunFam" id="3.30.70.270:FF:000001">
    <property type="entry name" value="Diguanylate cyclase domain protein"/>
    <property type="match status" value="1"/>
</dbReference>
<dbReference type="GO" id="GO:0005886">
    <property type="term" value="C:plasma membrane"/>
    <property type="evidence" value="ECO:0007669"/>
    <property type="project" value="TreeGrafter"/>
</dbReference>
<evidence type="ECO:0008006" key="8">
    <source>
        <dbReference type="Google" id="ProtNLM"/>
    </source>
</evidence>
<dbReference type="InterPro" id="IPR000014">
    <property type="entry name" value="PAS"/>
</dbReference>
<feature type="domain" description="CBS" evidence="5">
    <location>
        <begin position="14"/>
        <end position="69"/>
    </location>
</feature>
<dbReference type="EMBL" id="CP018092">
    <property type="protein sequence ID" value="ATS17773.1"/>
    <property type="molecule type" value="Genomic_DNA"/>
</dbReference>
<dbReference type="SMART" id="SM00116">
    <property type="entry name" value="CBS"/>
    <property type="match status" value="4"/>
</dbReference>
<feature type="domain" description="Phytochrome chromophore attachment site" evidence="2">
    <location>
        <begin position="442"/>
        <end position="577"/>
    </location>
</feature>
<dbReference type="InterPro" id="IPR003018">
    <property type="entry name" value="GAF"/>
</dbReference>
<dbReference type="PROSITE" id="PS51371">
    <property type="entry name" value="CBS"/>
    <property type="match status" value="4"/>
</dbReference>
<dbReference type="InterPro" id="IPR029016">
    <property type="entry name" value="GAF-like_dom_sf"/>
</dbReference>
<dbReference type="PANTHER" id="PTHR45138:SF9">
    <property type="entry name" value="DIGUANYLATE CYCLASE DGCM-RELATED"/>
    <property type="match status" value="1"/>
</dbReference>
<keyword evidence="1" id="KW-0129">CBS domain</keyword>
<dbReference type="Gene3D" id="3.10.580.10">
    <property type="entry name" value="CBS-domain"/>
    <property type="match status" value="2"/>
</dbReference>
<dbReference type="GO" id="GO:0052621">
    <property type="term" value="F:diguanylate cyclase activity"/>
    <property type="evidence" value="ECO:0007669"/>
    <property type="project" value="TreeGrafter"/>
</dbReference>
<name>A0A2D2PZY4_PARLV</name>
<dbReference type="OrthoDB" id="437650at2"/>
<evidence type="ECO:0000259" key="4">
    <source>
        <dbReference type="PROSITE" id="PS50887"/>
    </source>
</evidence>
<feature type="domain" description="GGDEF" evidence="4">
    <location>
        <begin position="633"/>
        <end position="770"/>
    </location>
</feature>
<dbReference type="InterPro" id="IPR000160">
    <property type="entry name" value="GGDEF_dom"/>
</dbReference>
<dbReference type="PROSITE" id="PS50113">
    <property type="entry name" value="PAC"/>
    <property type="match status" value="1"/>
</dbReference>
<dbReference type="CDD" id="cd01949">
    <property type="entry name" value="GGDEF"/>
    <property type="match status" value="1"/>
</dbReference>
<keyword evidence="7" id="KW-1185">Reference proteome</keyword>
<dbReference type="NCBIfam" id="TIGR00254">
    <property type="entry name" value="GGDEF"/>
    <property type="match status" value="1"/>
</dbReference>
<evidence type="ECO:0000259" key="5">
    <source>
        <dbReference type="PROSITE" id="PS51371"/>
    </source>
</evidence>
<reference evidence="6 7" key="1">
    <citation type="submission" date="2016-11" db="EMBL/GenBank/DDBJ databases">
        <title>Complete genome sequence of thermophilic cyanobacteria strain Synechococcus sp. PCC6715.</title>
        <authorList>
            <person name="Tang J."/>
            <person name="Daroch M."/>
            <person name="Liang Y."/>
            <person name="Jiang D."/>
            <person name="Shah M."/>
        </authorList>
    </citation>
    <scope>NUCLEOTIDE SEQUENCE [LARGE SCALE GENOMIC DNA]</scope>
    <source>
        <strain evidence="6 7">PCC 6715</strain>
    </source>
</reference>
<evidence type="ECO:0000259" key="2">
    <source>
        <dbReference type="PROSITE" id="PS50046"/>
    </source>
</evidence>
<dbReference type="InterPro" id="IPR016132">
    <property type="entry name" value="Phyto_chromo_attachment"/>
</dbReference>
<dbReference type="InterPro" id="IPR043128">
    <property type="entry name" value="Rev_trsase/Diguanyl_cyclase"/>
</dbReference>
<dbReference type="GO" id="GO:0043709">
    <property type="term" value="P:cell adhesion involved in single-species biofilm formation"/>
    <property type="evidence" value="ECO:0007669"/>
    <property type="project" value="TreeGrafter"/>
</dbReference>
<evidence type="ECO:0000313" key="6">
    <source>
        <dbReference type="EMBL" id="ATS17773.1"/>
    </source>
</evidence>
<sequence length="781" mass="87508">MERFNPTLSLQTLVQPHGVTIAPTGSLAEIIAGLSSNQGRGLVVEEQGQFCGLITQREVVRAVGEGTDLERITAATLMLPQDYCLHLSDLDHPLTVLGKFRHLGVDALPIVNNSGRVEGMLTRQAFRNSLRPVDLLRIKPVADVMVKEVATISAEASLKEAATLMAERGITSLVIPDPVNGYPRGIITEKDIFEVLCRSGGKLEGTVATAMSQPVLTVQPYQNLWQVNHLLKEHHIRRVVVVDKQGAMVGIVTQSNILAAIDIAEAESLIQVLTQELNKATAELRWQLSQQQAITAAITESEQRYNTLMSYLPVALYCRSDNNLWRFSYVSDHIYQLTGYFPQDLPSFQTLIPPEDRVMAEREIEQAMAQQRSYNTTYRIQHRDGRFRWLNDRGQFHPENRSFHGVLLDVSEQKRTEERLKTALERELIVSTIIQDIRQTINLADILQRAVTSIQQLLLSDRVFTYRFLADGAGVVEVEALSAPQYSILGQLIHDPCFTKGTAQRFLEGRTLVISDVQQAQIMDCHRNMLLSFNVQANLVVPLLRGRDLWGLLIVHQCRAPRLWTREDVFLLQRIAEPLAVALQQAEMYQSLEVSNTNLQQMIYLDGLTDIGNRRCFDDLFPKEWRRCQREQQPLSLIMIDIDCFKAYNDFYGHLQGDEVLKQVARLLEKHLQRAGDMVARYGGEEFVLLLPNTDLEGAICIVKKVQAALRDLAIHHEKSTAGSSLTASFGIATTIPQSGLSPTDLLALADQCLYEAKAAGRNRWVAKTLEGGSASLTSDG</sequence>
<dbReference type="Pfam" id="PF01590">
    <property type="entry name" value="GAF"/>
    <property type="match status" value="1"/>
</dbReference>
<dbReference type="Proteomes" id="UP000231057">
    <property type="component" value="Chromosome"/>
</dbReference>
<feature type="domain" description="CBS" evidence="5">
    <location>
        <begin position="211"/>
        <end position="268"/>
    </location>
</feature>
<dbReference type="SMART" id="SM00065">
    <property type="entry name" value="GAF"/>
    <property type="match status" value="1"/>
</dbReference>
<dbReference type="AlphaFoldDB" id="A0A2D2PZY4"/>
<dbReference type="SUPFAM" id="SSF55073">
    <property type="entry name" value="Nucleotide cyclase"/>
    <property type="match status" value="1"/>
</dbReference>
<dbReference type="PROSITE" id="PS50046">
    <property type="entry name" value="PHYTOCHROME_2"/>
    <property type="match status" value="1"/>
</dbReference>
<dbReference type="Pfam" id="PF08447">
    <property type="entry name" value="PAS_3"/>
    <property type="match status" value="1"/>
</dbReference>
<dbReference type="PROSITE" id="PS50887">
    <property type="entry name" value="GGDEF"/>
    <property type="match status" value="1"/>
</dbReference>
<dbReference type="GO" id="GO:1902201">
    <property type="term" value="P:negative regulation of bacterial-type flagellum-dependent cell motility"/>
    <property type="evidence" value="ECO:0007669"/>
    <property type="project" value="TreeGrafter"/>
</dbReference>
<dbReference type="InterPro" id="IPR000644">
    <property type="entry name" value="CBS_dom"/>
</dbReference>
<dbReference type="SUPFAM" id="SSF55781">
    <property type="entry name" value="GAF domain-like"/>
    <property type="match status" value="1"/>
</dbReference>
<accession>A0A2D2PZY4</accession>
<feature type="domain" description="CBS" evidence="5">
    <location>
        <begin position="145"/>
        <end position="203"/>
    </location>
</feature>
<reference evidence="7" key="2">
    <citation type="journal article" date="2022" name="Front. Microbiol.">
        <title>Comparative Genomic Analysis Revealed Distinct Molecular Components and Organization of CO2-Concentrating Mechanism in Thermophilic Cyanobacteria.</title>
        <authorList>
            <person name="Tang J."/>
            <person name="Zhou H."/>
            <person name="Yao D."/>
            <person name="Riaz S."/>
            <person name="You D."/>
            <person name="Klepacz-Smolka A."/>
            <person name="Daroch M."/>
        </authorList>
    </citation>
    <scope>NUCLEOTIDE SEQUENCE [LARGE SCALE GENOMIC DNA]</scope>
    <source>
        <strain evidence="7">PCC 6715</strain>
    </source>
</reference>
<protein>
    <recommendedName>
        <fullName evidence="8">Diguanylate cyclase</fullName>
    </recommendedName>
</protein>
<dbReference type="NCBIfam" id="TIGR00229">
    <property type="entry name" value="sensory_box"/>
    <property type="match status" value="1"/>
</dbReference>
<dbReference type="SUPFAM" id="SSF55785">
    <property type="entry name" value="PYP-like sensor domain (PAS domain)"/>
    <property type="match status" value="1"/>
</dbReference>
<dbReference type="RefSeq" id="WP_099798127.1">
    <property type="nucleotide sequence ID" value="NZ_CP018092.1"/>
</dbReference>
<evidence type="ECO:0000313" key="7">
    <source>
        <dbReference type="Proteomes" id="UP000231057"/>
    </source>
</evidence>
<proteinExistence type="predicted"/>
<dbReference type="Gene3D" id="3.30.70.270">
    <property type="match status" value="1"/>
</dbReference>
<dbReference type="InterPro" id="IPR029787">
    <property type="entry name" value="Nucleotide_cyclase"/>
</dbReference>
<dbReference type="InterPro" id="IPR046342">
    <property type="entry name" value="CBS_dom_sf"/>
</dbReference>
<evidence type="ECO:0000256" key="1">
    <source>
        <dbReference type="PROSITE-ProRule" id="PRU00703"/>
    </source>
</evidence>
<dbReference type="Pfam" id="PF00571">
    <property type="entry name" value="CBS"/>
    <property type="match status" value="3"/>
</dbReference>
<dbReference type="InterPro" id="IPR050469">
    <property type="entry name" value="Diguanylate_Cyclase"/>
</dbReference>
<dbReference type="InterPro" id="IPR000700">
    <property type="entry name" value="PAS-assoc_C"/>
</dbReference>
<dbReference type="SUPFAM" id="SSF54631">
    <property type="entry name" value="CBS-domain pair"/>
    <property type="match status" value="2"/>
</dbReference>
<dbReference type="InterPro" id="IPR035965">
    <property type="entry name" value="PAS-like_dom_sf"/>
</dbReference>
<dbReference type="CDD" id="cd00130">
    <property type="entry name" value="PAS"/>
    <property type="match status" value="1"/>
</dbReference>
<dbReference type="Gene3D" id="3.30.450.20">
    <property type="entry name" value="PAS domain"/>
    <property type="match status" value="1"/>
</dbReference>
<gene>
    <name evidence="6" type="ORF">BRW62_02330</name>
</gene>